<dbReference type="GO" id="GO:0000906">
    <property type="term" value="F:6,7-dimethyl-8-ribityllumazine synthase activity"/>
    <property type="evidence" value="ECO:0007669"/>
    <property type="project" value="UniProtKB-UniRule"/>
</dbReference>
<keyword evidence="10" id="KW-1185">Reference proteome</keyword>
<comment type="pathway">
    <text evidence="1 7">Cofactor biosynthesis; riboflavin biosynthesis; riboflavin from 2-hydroxy-3-oxobutyl phosphate and 5-amino-6-(D-ribitylamino)uracil: step 1/2.</text>
</comment>
<dbReference type="UniPathway" id="UPA00275">
    <property type="reaction ID" value="UER00404"/>
</dbReference>
<dbReference type="CDD" id="cd09209">
    <property type="entry name" value="Lumazine_synthase-I"/>
    <property type="match status" value="1"/>
</dbReference>
<dbReference type="AlphaFoldDB" id="A0A157PGA0"/>
<comment type="function">
    <text evidence="7">Catalyzes the formation of 6,7-dimethyl-8-ribityllumazine by condensation of 5-amino-6-(D-ribitylamino)uracil with 3,4-dihydroxy-2-butanone 4-phosphate. This is the penultimate step in the biosynthesis of riboflavin.</text>
</comment>
<feature type="region of interest" description="Disordered" evidence="8">
    <location>
        <begin position="150"/>
        <end position="172"/>
    </location>
</feature>
<feature type="active site" description="Proton donor" evidence="7">
    <location>
        <position position="90"/>
    </location>
</feature>
<dbReference type="Pfam" id="PF00885">
    <property type="entry name" value="DMRL_synthase"/>
    <property type="match status" value="1"/>
</dbReference>
<dbReference type="EMBL" id="LT546645">
    <property type="protein sequence ID" value="SAI69636.1"/>
    <property type="molecule type" value="Genomic_DNA"/>
</dbReference>
<dbReference type="InterPro" id="IPR036467">
    <property type="entry name" value="LS/RS_sf"/>
</dbReference>
<feature type="binding site" evidence="7">
    <location>
        <begin position="58"/>
        <end position="60"/>
    </location>
    <ligand>
        <name>5-amino-6-(D-ribitylamino)uracil</name>
        <dbReference type="ChEBI" id="CHEBI:15934"/>
    </ligand>
</feature>
<sequence>MNPYILTPDLNGEGLHIGIVRARFNEEIGQTELAACLDELAKLGVDERDVMVVSVPGALELGVALARMAESYEFDALIALGSVIRGETYHFEVVSNEMATAISRISLETGIPVANGVLTVDTDEQAVARAEGKGRDCAQVAVEMANLCAALEPEEDDDEDEDFDDEEDDDQR</sequence>
<accession>A0A157PGA0</accession>
<feature type="binding site" evidence="7">
    <location>
        <position position="129"/>
    </location>
    <ligand>
        <name>(2S)-2-hydroxy-3-oxobutyl phosphate</name>
        <dbReference type="ChEBI" id="CHEBI:58830"/>
    </ligand>
</feature>
<evidence type="ECO:0000256" key="6">
    <source>
        <dbReference type="ARBA" id="ARBA00048785"/>
    </source>
</evidence>
<keyword evidence="4 7" id="KW-0686">Riboflavin biosynthesis</keyword>
<feature type="binding site" evidence="7">
    <location>
        <position position="115"/>
    </location>
    <ligand>
        <name>5-amino-6-(D-ribitylamino)uracil</name>
        <dbReference type="ChEBI" id="CHEBI:15934"/>
    </ligand>
</feature>
<dbReference type="GO" id="GO:0009349">
    <property type="term" value="C:riboflavin synthase complex"/>
    <property type="evidence" value="ECO:0007669"/>
    <property type="project" value="UniProtKB-UniRule"/>
</dbReference>
<dbReference type="OrthoDB" id="9809709at2"/>
<dbReference type="InterPro" id="IPR002180">
    <property type="entry name" value="LS/RS"/>
</dbReference>
<comment type="catalytic activity">
    <reaction evidence="6 7">
        <text>(2S)-2-hydroxy-3-oxobutyl phosphate + 5-amino-6-(D-ribitylamino)uracil = 6,7-dimethyl-8-(1-D-ribityl)lumazine + phosphate + 2 H2O + H(+)</text>
        <dbReference type="Rhea" id="RHEA:26152"/>
        <dbReference type="ChEBI" id="CHEBI:15377"/>
        <dbReference type="ChEBI" id="CHEBI:15378"/>
        <dbReference type="ChEBI" id="CHEBI:15934"/>
        <dbReference type="ChEBI" id="CHEBI:43474"/>
        <dbReference type="ChEBI" id="CHEBI:58201"/>
        <dbReference type="ChEBI" id="CHEBI:58830"/>
        <dbReference type="EC" id="2.5.1.78"/>
    </reaction>
</comment>
<dbReference type="GO" id="GO:0005829">
    <property type="term" value="C:cytosol"/>
    <property type="evidence" value="ECO:0007669"/>
    <property type="project" value="TreeGrafter"/>
</dbReference>
<keyword evidence="5 7" id="KW-0808">Transferase</keyword>
<dbReference type="GeneID" id="56590850"/>
<name>A0A157PGA0_9BORD</name>
<protein>
    <recommendedName>
        <fullName evidence="3 7">6,7-dimethyl-8-ribityllumazine synthase</fullName>
        <shortName evidence="7">DMRL synthase</shortName>
        <shortName evidence="7">LS</shortName>
        <shortName evidence="7">Lumazine synthase</shortName>
        <ecNumber evidence="3 7">2.5.1.78</ecNumber>
    </recommendedName>
</protein>
<evidence type="ECO:0000256" key="2">
    <source>
        <dbReference type="ARBA" id="ARBA00007424"/>
    </source>
</evidence>
<dbReference type="STRING" id="123899.SAMEA3906487_01869"/>
<evidence type="ECO:0000313" key="10">
    <source>
        <dbReference type="Proteomes" id="UP000076825"/>
    </source>
</evidence>
<dbReference type="PATRIC" id="fig|123899.6.peg.1858"/>
<evidence type="ECO:0000256" key="8">
    <source>
        <dbReference type="SAM" id="MobiDB-lite"/>
    </source>
</evidence>
<dbReference type="SUPFAM" id="SSF52121">
    <property type="entry name" value="Lumazine synthase"/>
    <property type="match status" value="1"/>
</dbReference>
<evidence type="ECO:0000256" key="5">
    <source>
        <dbReference type="ARBA" id="ARBA00022679"/>
    </source>
</evidence>
<evidence type="ECO:0000256" key="3">
    <source>
        <dbReference type="ARBA" id="ARBA00012664"/>
    </source>
</evidence>
<evidence type="ECO:0000256" key="1">
    <source>
        <dbReference type="ARBA" id="ARBA00004917"/>
    </source>
</evidence>
<dbReference type="KEGG" id="btrm:SAMEA390648701869"/>
<feature type="compositionally biased region" description="Acidic residues" evidence="8">
    <location>
        <begin position="152"/>
        <end position="172"/>
    </location>
</feature>
<dbReference type="eggNOG" id="COG0054">
    <property type="taxonomic scope" value="Bacteria"/>
</dbReference>
<dbReference type="GO" id="GO:0009231">
    <property type="term" value="P:riboflavin biosynthetic process"/>
    <property type="evidence" value="ECO:0007669"/>
    <property type="project" value="UniProtKB-UniRule"/>
</dbReference>
<organism evidence="9 10">
    <name type="scientific">Bordetella trematum</name>
    <dbReference type="NCBI Taxonomy" id="123899"/>
    <lineage>
        <taxon>Bacteria</taxon>
        <taxon>Pseudomonadati</taxon>
        <taxon>Pseudomonadota</taxon>
        <taxon>Betaproteobacteria</taxon>
        <taxon>Burkholderiales</taxon>
        <taxon>Alcaligenaceae</taxon>
        <taxon>Bordetella</taxon>
    </lineage>
</organism>
<gene>
    <name evidence="7 9" type="primary">ribH</name>
    <name evidence="9" type="ORF">SAMEA3906487_01869</name>
</gene>
<dbReference type="RefSeq" id="WP_025513033.1">
    <property type="nucleotide sequence ID" value="NZ_CP016340.1"/>
</dbReference>
<feature type="binding site" evidence="7">
    <location>
        <position position="24"/>
    </location>
    <ligand>
        <name>5-amino-6-(D-ribitylamino)uracil</name>
        <dbReference type="ChEBI" id="CHEBI:15934"/>
    </ligand>
</feature>
<dbReference type="InterPro" id="IPR034964">
    <property type="entry name" value="LS"/>
</dbReference>
<proteinExistence type="inferred from homology"/>
<dbReference type="PANTHER" id="PTHR21058">
    <property type="entry name" value="6,7-DIMETHYL-8-RIBITYLLUMAZINE SYNTHASE DMRL SYNTHASE LUMAZINE SYNTHASE"/>
    <property type="match status" value="1"/>
</dbReference>
<evidence type="ECO:0000256" key="4">
    <source>
        <dbReference type="ARBA" id="ARBA00022619"/>
    </source>
</evidence>
<feature type="binding site" evidence="7">
    <location>
        <begin position="82"/>
        <end position="84"/>
    </location>
    <ligand>
        <name>5-amino-6-(D-ribitylamino)uracil</name>
        <dbReference type="ChEBI" id="CHEBI:15934"/>
    </ligand>
</feature>
<comment type="similarity">
    <text evidence="2 7">Belongs to the DMRL synthase family.</text>
</comment>
<dbReference type="HAMAP" id="MF_00178">
    <property type="entry name" value="Lumazine_synth"/>
    <property type="match status" value="1"/>
</dbReference>
<dbReference type="Proteomes" id="UP000076825">
    <property type="component" value="Chromosome 1"/>
</dbReference>
<dbReference type="NCBIfam" id="TIGR00114">
    <property type="entry name" value="lumazine-synth"/>
    <property type="match status" value="1"/>
</dbReference>
<evidence type="ECO:0000256" key="7">
    <source>
        <dbReference type="HAMAP-Rule" id="MF_00178"/>
    </source>
</evidence>
<evidence type="ECO:0000313" key="9">
    <source>
        <dbReference type="EMBL" id="SAI69636.1"/>
    </source>
</evidence>
<dbReference type="EC" id="2.5.1.78" evidence="3 7"/>
<feature type="binding site" evidence="7">
    <location>
        <begin position="87"/>
        <end position="88"/>
    </location>
    <ligand>
        <name>(2S)-2-hydroxy-3-oxobutyl phosphate</name>
        <dbReference type="ChEBI" id="CHEBI:58830"/>
    </ligand>
</feature>
<reference evidence="9 10" key="1">
    <citation type="submission" date="2016-04" db="EMBL/GenBank/DDBJ databases">
        <authorList>
            <consortium name="Pathogen Informatics"/>
        </authorList>
    </citation>
    <scope>NUCLEOTIDE SEQUENCE [LARGE SCALE GENOMIC DNA]</scope>
    <source>
        <strain evidence="9 10">H044680328</strain>
    </source>
</reference>
<dbReference type="PANTHER" id="PTHR21058:SF0">
    <property type="entry name" value="6,7-DIMETHYL-8-RIBITYLLUMAZINE SYNTHASE"/>
    <property type="match status" value="1"/>
</dbReference>
<dbReference type="Gene3D" id="3.40.50.960">
    <property type="entry name" value="Lumazine/riboflavin synthase"/>
    <property type="match status" value="1"/>
</dbReference>